<dbReference type="GO" id="GO:0016491">
    <property type="term" value="F:oxidoreductase activity"/>
    <property type="evidence" value="ECO:0007669"/>
    <property type="project" value="UniProtKB-KW"/>
</dbReference>
<reference evidence="4" key="1">
    <citation type="submission" date="2017-06" db="EMBL/GenBank/DDBJ databases">
        <title>Herbaspirillum phytohormonus sp. nov., isolated from the root nodule of Robinia pseudoacacia in lead-zinc mine.</title>
        <authorList>
            <person name="Fan M."/>
            <person name="Lin Y."/>
        </authorList>
    </citation>
    <scope>NUCLEOTIDE SEQUENCE [LARGE SCALE GENOMIC DNA]</scope>
    <source>
        <strain evidence="4">SC-089</strain>
    </source>
</reference>
<dbReference type="SUPFAM" id="SSF51735">
    <property type="entry name" value="NAD(P)-binding Rossmann-fold domains"/>
    <property type="match status" value="1"/>
</dbReference>
<dbReference type="EMBL" id="NJIH01000008">
    <property type="protein sequence ID" value="OWT58320.1"/>
    <property type="molecule type" value="Genomic_DNA"/>
</dbReference>
<organism evidence="3 4">
    <name type="scientific">Candidimonas nitroreducens</name>
    <dbReference type="NCBI Taxonomy" id="683354"/>
    <lineage>
        <taxon>Bacteria</taxon>
        <taxon>Pseudomonadati</taxon>
        <taxon>Pseudomonadota</taxon>
        <taxon>Betaproteobacteria</taxon>
        <taxon>Burkholderiales</taxon>
        <taxon>Alcaligenaceae</taxon>
        <taxon>Candidimonas</taxon>
    </lineage>
</organism>
<dbReference type="Pfam" id="PF13561">
    <property type="entry name" value="adh_short_C2"/>
    <property type="match status" value="1"/>
</dbReference>
<keyword evidence="4" id="KW-1185">Reference proteome</keyword>
<dbReference type="Gene3D" id="3.40.50.720">
    <property type="entry name" value="NAD(P)-binding Rossmann-like Domain"/>
    <property type="match status" value="1"/>
</dbReference>
<dbReference type="RefSeq" id="WP_088604231.1">
    <property type="nucleotide sequence ID" value="NZ_NJIH01000008.1"/>
</dbReference>
<dbReference type="InterPro" id="IPR036291">
    <property type="entry name" value="NAD(P)-bd_dom_sf"/>
</dbReference>
<accession>A0A225ME31</accession>
<gene>
    <name evidence="3" type="ORF">CEY11_15155</name>
</gene>
<dbReference type="InterPro" id="IPR002347">
    <property type="entry name" value="SDR_fam"/>
</dbReference>
<comment type="caution">
    <text evidence="3">The sequence shown here is derived from an EMBL/GenBank/DDBJ whole genome shotgun (WGS) entry which is preliminary data.</text>
</comment>
<dbReference type="InterPro" id="IPR051122">
    <property type="entry name" value="SDR_DHRS6-like"/>
</dbReference>
<sequence length="254" mass="26786">MDQEFNGKVVWIVGASGAIGAEIAQSLNAAGAVTVISGRSHEKLQALASKLGSGHHGDDTVPLDVASATQVNAAARGVAARHGRIDALVNSTSLSLFGDFLALDDGVWNDVLEVKLMGYIRSCRAVIPYMIEQGAGNIVNISGRSARQPISIHLPGGCANAAVNLLSKGLADQYYENNLRVNVVAPGPIESDRFARIQSTHEQTTKRADARPVLSRRMGLPSDVAQAVLWLLSDRSRHLTGTVMPVDGGSTVCL</sequence>
<evidence type="ECO:0000256" key="2">
    <source>
        <dbReference type="ARBA" id="ARBA00023002"/>
    </source>
</evidence>
<evidence type="ECO:0000256" key="1">
    <source>
        <dbReference type="ARBA" id="ARBA00006484"/>
    </source>
</evidence>
<dbReference type="PANTHER" id="PTHR43477:SF1">
    <property type="entry name" value="DIHYDROANTICAPSIN 7-DEHYDROGENASE"/>
    <property type="match status" value="1"/>
</dbReference>
<dbReference type="Proteomes" id="UP000214603">
    <property type="component" value="Unassembled WGS sequence"/>
</dbReference>
<dbReference type="PANTHER" id="PTHR43477">
    <property type="entry name" value="DIHYDROANTICAPSIN 7-DEHYDROGENASE"/>
    <property type="match status" value="1"/>
</dbReference>
<comment type="similarity">
    <text evidence="1">Belongs to the short-chain dehydrogenases/reductases (SDR) family.</text>
</comment>
<evidence type="ECO:0000313" key="4">
    <source>
        <dbReference type="Proteomes" id="UP000214603"/>
    </source>
</evidence>
<evidence type="ECO:0000313" key="3">
    <source>
        <dbReference type="EMBL" id="OWT58320.1"/>
    </source>
</evidence>
<keyword evidence="2" id="KW-0560">Oxidoreductase</keyword>
<dbReference type="OrthoDB" id="9803333at2"/>
<proteinExistence type="inferred from homology"/>
<dbReference type="AlphaFoldDB" id="A0A225ME31"/>
<name>A0A225ME31_9BURK</name>
<protein>
    <submittedName>
        <fullName evidence="3">Dehydrogenase</fullName>
    </submittedName>
</protein>
<dbReference type="PRINTS" id="PR00081">
    <property type="entry name" value="GDHRDH"/>
</dbReference>